<name>A0ACB7S9H6_HYAAI</name>
<organism evidence="1 2">
    <name type="scientific">Hyalomma asiaticum</name>
    <name type="common">Tick</name>
    <dbReference type="NCBI Taxonomy" id="266040"/>
    <lineage>
        <taxon>Eukaryota</taxon>
        <taxon>Metazoa</taxon>
        <taxon>Ecdysozoa</taxon>
        <taxon>Arthropoda</taxon>
        <taxon>Chelicerata</taxon>
        <taxon>Arachnida</taxon>
        <taxon>Acari</taxon>
        <taxon>Parasitiformes</taxon>
        <taxon>Ixodida</taxon>
        <taxon>Ixodoidea</taxon>
        <taxon>Ixodidae</taxon>
        <taxon>Hyalomminae</taxon>
        <taxon>Hyalomma</taxon>
    </lineage>
</organism>
<evidence type="ECO:0000313" key="1">
    <source>
        <dbReference type="EMBL" id="KAH6931403.1"/>
    </source>
</evidence>
<keyword evidence="2" id="KW-1185">Reference proteome</keyword>
<evidence type="ECO:0000313" key="2">
    <source>
        <dbReference type="Proteomes" id="UP000821845"/>
    </source>
</evidence>
<accession>A0ACB7S9H6</accession>
<comment type="caution">
    <text evidence="1">The sequence shown here is derived from an EMBL/GenBank/DDBJ whole genome shotgun (WGS) entry which is preliminary data.</text>
</comment>
<gene>
    <name evidence="1" type="ORF">HPB50_024265</name>
</gene>
<sequence length="284" mass="30582">MDSTTDSDQEKKSDGQQGQVASALGPAIPRWYTESKGDNVAGGSREDVIVIQLSRMNQSEMETTSTGCLRKLAAKFSNLSRPDGSAILAQGETVVQAGVYGPVEVKQMRENPEKATVEVFFRSKSGQQSCSDRMSEKVIRNTLETAMLTALHPRSCISLTCQEFHNSGGLLACAINAACLAAIDAAVSMKCHIAAVTAAITNTGIIVLDPDGQQEQEARAVCTFSFESQDSKLVSTYTSGQFSKEEFQRCLLLCQAAAGNIFAFYQDALQKRYCQSLGDGDSED</sequence>
<dbReference type="Proteomes" id="UP000821845">
    <property type="component" value="Chromosome 5"/>
</dbReference>
<dbReference type="EMBL" id="CM023485">
    <property type="protein sequence ID" value="KAH6931403.1"/>
    <property type="molecule type" value="Genomic_DNA"/>
</dbReference>
<reference evidence="1" key="1">
    <citation type="submission" date="2020-05" db="EMBL/GenBank/DDBJ databases">
        <title>Large-scale comparative analyses of tick genomes elucidate their genetic diversity and vector capacities.</title>
        <authorList>
            <person name="Jia N."/>
            <person name="Wang J."/>
            <person name="Shi W."/>
            <person name="Du L."/>
            <person name="Sun Y."/>
            <person name="Zhan W."/>
            <person name="Jiang J."/>
            <person name="Wang Q."/>
            <person name="Zhang B."/>
            <person name="Ji P."/>
            <person name="Sakyi L.B."/>
            <person name="Cui X."/>
            <person name="Yuan T."/>
            <person name="Jiang B."/>
            <person name="Yang W."/>
            <person name="Lam T.T.-Y."/>
            <person name="Chang Q."/>
            <person name="Ding S."/>
            <person name="Wang X."/>
            <person name="Zhu J."/>
            <person name="Ruan X."/>
            <person name="Zhao L."/>
            <person name="Wei J."/>
            <person name="Que T."/>
            <person name="Du C."/>
            <person name="Cheng J."/>
            <person name="Dai P."/>
            <person name="Han X."/>
            <person name="Huang E."/>
            <person name="Gao Y."/>
            <person name="Liu J."/>
            <person name="Shao H."/>
            <person name="Ye R."/>
            <person name="Li L."/>
            <person name="Wei W."/>
            <person name="Wang X."/>
            <person name="Wang C."/>
            <person name="Yang T."/>
            <person name="Huo Q."/>
            <person name="Li W."/>
            <person name="Guo W."/>
            <person name="Chen H."/>
            <person name="Zhou L."/>
            <person name="Ni X."/>
            <person name="Tian J."/>
            <person name="Zhou Y."/>
            <person name="Sheng Y."/>
            <person name="Liu T."/>
            <person name="Pan Y."/>
            <person name="Xia L."/>
            <person name="Li J."/>
            <person name="Zhao F."/>
            <person name="Cao W."/>
        </authorList>
    </citation>
    <scope>NUCLEOTIDE SEQUENCE</scope>
    <source>
        <strain evidence="1">Hyas-2018</strain>
    </source>
</reference>
<proteinExistence type="predicted"/>
<protein>
    <submittedName>
        <fullName evidence="1">Uncharacterized protein</fullName>
    </submittedName>
</protein>